<accession>A0A7X4WEQ6</accession>
<evidence type="ECO:0000256" key="16">
    <source>
        <dbReference type="PIRSR" id="PIRSR604439-1"/>
    </source>
</evidence>
<comment type="similarity">
    <text evidence="2">Belongs to the isocitrate and isopropylmalate dehydrogenases family.</text>
</comment>
<dbReference type="InterPro" id="IPR024084">
    <property type="entry name" value="IsoPropMal-DH-like_dom"/>
</dbReference>
<evidence type="ECO:0000256" key="5">
    <source>
        <dbReference type="ARBA" id="ARBA00019562"/>
    </source>
</evidence>
<dbReference type="SMART" id="SM01329">
    <property type="entry name" value="Iso_dh"/>
    <property type="match status" value="1"/>
</dbReference>
<keyword evidence="13 18" id="KW-0464">Manganese</keyword>
<reference evidence="23 24" key="1">
    <citation type="submission" date="2017-05" db="EMBL/GenBank/DDBJ databases">
        <title>High clonality and local adaptation shapes Vibrionaceae linages within an endangered oasis.</title>
        <authorList>
            <person name="Vazquez-Rosas-Landa M."/>
        </authorList>
    </citation>
    <scope>NUCLEOTIDE SEQUENCE [LARGE SCALE GENOMIC DNA]</scope>
    <source>
        <strain evidence="23 24">P46_P4S1P180</strain>
    </source>
</reference>
<feature type="binding site" evidence="18">
    <location>
        <position position="307"/>
    </location>
    <ligand>
        <name>Mg(2+)</name>
        <dbReference type="ChEBI" id="CHEBI:18420"/>
    </ligand>
</feature>
<organism evidence="23 24">
    <name type="scientific">Photobacterium halotolerans</name>
    <dbReference type="NCBI Taxonomy" id="265726"/>
    <lineage>
        <taxon>Bacteria</taxon>
        <taxon>Pseudomonadati</taxon>
        <taxon>Pseudomonadota</taxon>
        <taxon>Gammaproteobacteria</taxon>
        <taxon>Vibrionales</taxon>
        <taxon>Vibrionaceae</taxon>
        <taxon>Photobacterium</taxon>
    </lineage>
</organism>
<evidence type="ECO:0000259" key="22">
    <source>
        <dbReference type="SMART" id="SM01329"/>
    </source>
</evidence>
<dbReference type="PROSITE" id="PS00470">
    <property type="entry name" value="IDH_IMDH"/>
    <property type="match status" value="1"/>
</dbReference>
<dbReference type="RefSeq" id="WP_161445990.1">
    <property type="nucleotide sequence ID" value="NZ_WXWW01000223.1"/>
</dbReference>
<dbReference type="Proteomes" id="UP000465712">
    <property type="component" value="Unassembled WGS sequence"/>
</dbReference>
<dbReference type="AlphaFoldDB" id="A0A7X4WEQ6"/>
<feature type="domain" description="Isopropylmalate dehydrogenase-like" evidence="22">
    <location>
        <begin position="29"/>
        <end position="412"/>
    </location>
</feature>
<keyword evidence="8" id="KW-0597">Phosphoprotein</keyword>
<evidence type="ECO:0000256" key="17">
    <source>
        <dbReference type="PIRSR" id="PIRSR604439-2"/>
    </source>
</evidence>
<dbReference type="EC" id="1.1.1.42" evidence="4 21"/>
<feature type="binding site" evidence="16">
    <location>
        <position position="120"/>
    </location>
    <ligand>
        <name>D-threo-isocitrate</name>
        <dbReference type="ChEBI" id="CHEBI:15562"/>
    </ligand>
</feature>
<dbReference type="Gene3D" id="3.40.718.10">
    <property type="entry name" value="Isopropylmalate Dehydrogenase"/>
    <property type="match status" value="1"/>
</dbReference>
<evidence type="ECO:0000256" key="20">
    <source>
        <dbReference type="PIRSR" id="PIRSR604439-5"/>
    </source>
</evidence>
<comment type="cofactor">
    <cofactor evidence="1">
        <name>Mn(2+)</name>
        <dbReference type="ChEBI" id="CHEBI:29035"/>
    </cofactor>
</comment>
<evidence type="ECO:0000256" key="21">
    <source>
        <dbReference type="RuleBase" id="RU004446"/>
    </source>
</evidence>
<keyword evidence="6 21" id="KW-0329">Glyoxylate bypass</keyword>
<evidence type="ECO:0000256" key="10">
    <source>
        <dbReference type="ARBA" id="ARBA00022842"/>
    </source>
</evidence>
<feature type="binding site" evidence="16">
    <location>
        <position position="154"/>
    </location>
    <ligand>
        <name>D-threo-isocitrate</name>
        <dbReference type="ChEBI" id="CHEBI:15562"/>
    </ligand>
</feature>
<dbReference type="NCBIfam" id="NF005425">
    <property type="entry name" value="PRK07006.1"/>
    <property type="match status" value="1"/>
</dbReference>
<evidence type="ECO:0000256" key="13">
    <source>
        <dbReference type="ARBA" id="ARBA00023211"/>
    </source>
</evidence>
<proteinExistence type="inferred from homology"/>
<keyword evidence="11 17" id="KW-0521">NADP</keyword>
<evidence type="ECO:0000313" key="24">
    <source>
        <dbReference type="Proteomes" id="UP000465712"/>
    </source>
</evidence>
<comment type="cofactor">
    <cofactor evidence="18">
        <name>Mg(2+)</name>
        <dbReference type="ChEBI" id="CHEBI:18420"/>
    </cofactor>
    <cofactor evidence="18">
        <name>Mn(2+)</name>
        <dbReference type="ChEBI" id="CHEBI:29035"/>
    </cofactor>
    <text evidence="18">Binds 1 Mg(2+) or Mn(2+) ion per subunit.</text>
</comment>
<dbReference type="SUPFAM" id="SSF53659">
    <property type="entry name" value="Isocitrate/Isopropylmalate dehydrogenase-like"/>
    <property type="match status" value="1"/>
</dbReference>
<evidence type="ECO:0000256" key="18">
    <source>
        <dbReference type="PIRSR" id="PIRSR604439-3"/>
    </source>
</evidence>
<evidence type="ECO:0000256" key="7">
    <source>
        <dbReference type="ARBA" id="ARBA00022532"/>
    </source>
</evidence>
<dbReference type="GO" id="GO:0004450">
    <property type="term" value="F:isocitrate dehydrogenase (NADP+) activity"/>
    <property type="evidence" value="ECO:0007669"/>
    <property type="project" value="UniProtKB-UniRule"/>
</dbReference>
<sequence length="416" mass="45462">MDSKVVVPAEGQKIALDAHGKLVVPNNPIIPFIEGDGIGVDVSPAMIKVVDAAVQKAYGGDRKISWMEIYTGEKSTQIYGEDAWLPQETLDFIREYKVAIKGPLTTPVGGGIRSLNVALRQELDLYICARPVRYFEGVPSPLKQPELTDMVIYRENSEDIYAGIEFKAGTAEADKVIKFLQDEMGATKIRFSKDCGIGIKPVSEEGTKRLVRAAVQYTIDNDRDSLTLVHKGNIMKFTEGAFKDWGYEVAKEFGAELLDGGPWMTLKNPNTGKEIIIKDSIADAFLQQILLRPAEYDVIATMNLNGDYISDALAAQVGGIGIAPGANIGDGVALFEATHGTAPKYAGQDKVNPGSLILSAEMMLRHLGWTEAADLIIKSMEAAIRNKTVTYDFERLMDGATLRKCSEFAGDMIEQM</sequence>
<evidence type="ECO:0000256" key="9">
    <source>
        <dbReference type="ARBA" id="ARBA00022723"/>
    </source>
</evidence>
<feature type="binding site" evidence="16">
    <location>
        <position position="116"/>
    </location>
    <ligand>
        <name>D-threo-isocitrate</name>
        <dbReference type="ChEBI" id="CHEBI:15562"/>
    </ligand>
</feature>
<name>A0A7X4WEQ6_9GAMM</name>
<evidence type="ECO:0000256" key="2">
    <source>
        <dbReference type="ARBA" id="ARBA00007769"/>
    </source>
</evidence>
<dbReference type="GO" id="GO:0051287">
    <property type="term" value="F:NAD binding"/>
    <property type="evidence" value="ECO:0007669"/>
    <property type="project" value="InterPro"/>
</dbReference>
<comment type="subunit">
    <text evidence="3">Homodimer.</text>
</comment>
<dbReference type="GO" id="GO:0006099">
    <property type="term" value="P:tricarboxylic acid cycle"/>
    <property type="evidence" value="ECO:0007669"/>
    <property type="project" value="UniProtKB-UniRule"/>
</dbReference>
<feature type="modified residue" description="Phosphoserine" evidence="20">
    <location>
        <position position="114"/>
    </location>
</feature>
<comment type="catalytic activity">
    <reaction evidence="14">
        <text>D-threo-isocitrate + NADP(+) = 2-oxoglutarate + CO2 + NADPH</text>
        <dbReference type="Rhea" id="RHEA:19629"/>
        <dbReference type="ChEBI" id="CHEBI:15562"/>
        <dbReference type="ChEBI" id="CHEBI:16526"/>
        <dbReference type="ChEBI" id="CHEBI:16810"/>
        <dbReference type="ChEBI" id="CHEBI:57783"/>
        <dbReference type="ChEBI" id="CHEBI:58349"/>
        <dbReference type="EC" id="1.1.1.42"/>
    </reaction>
</comment>
<dbReference type="Pfam" id="PF00180">
    <property type="entry name" value="Iso_dh"/>
    <property type="match status" value="1"/>
</dbReference>
<comment type="caution">
    <text evidence="23">The sequence shown here is derived from an EMBL/GenBank/DDBJ whole genome shotgun (WGS) entry which is preliminary data.</text>
</comment>
<dbReference type="GO" id="GO:0006097">
    <property type="term" value="P:glyoxylate cycle"/>
    <property type="evidence" value="ECO:0007669"/>
    <property type="project" value="UniProtKB-KW"/>
</dbReference>
<comment type="function">
    <text evidence="15">Catalyzes the oxidative decarboxylation of isocitrate to 2-oxoglutarate and carbon dioxide with the concomitant reduction of NADP(+).</text>
</comment>
<dbReference type="InterPro" id="IPR019818">
    <property type="entry name" value="IsoCit/isopropylmalate_DH_CS"/>
</dbReference>
<evidence type="ECO:0000256" key="11">
    <source>
        <dbReference type="ARBA" id="ARBA00022857"/>
    </source>
</evidence>
<dbReference type="InterPro" id="IPR004439">
    <property type="entry name" value="Isocitrate_DH_NADP_dimer_prok"/>
</dbReference>
<evidence type="ECO:0000256" key="14">
    <source>
        <dbReference type="ARBA" id="ARBA00023554"/>
    </source>
</evidence>
<dbReference type="PANTHER" id="PTHR43504:SF1">
    <property type="entry name" value="ISOCITRATE DEHYDROGENASE [NADP]"/>
    <property type="match status" value="1"/>
</dbReference>
<feature type="modified residue" description="N6-acetyllysine" evidence="20">
    <location>
        <position position="143"/>
    </location>
</feature>
<feature type="modified residue" description="N6-succinyllysine" evidence="20">
    <location>
        <position position="101"/>
    </location>
</feature>
<evidence type="ECO:0000256" key="19">
    <source>
        <dbReference type="PIRSR" id="PIRSR604439-4"/>
    </source>
</evidence>
<keyword evidence="7 21" id="KW-0816">Tricarboxylic acid cycle</keyword>
<feature type="binding site" evidence="16">
    <location>
        <position position="114"/>
    </location>
    <ligand>
        <name>D-threo-isocitrate</name>
        <dbReference type="ChEBI" id="CHEBI:15562"/>
    </ligand>
</feature>
<evidence type="ECO:0000256" key="4">
    <source>
        <dbReference type="ARBA" id="ARBA00013013"/>
    </source>
</evidence>
<feature type="binding site" evidence="17">
    <location>
        <begin position="339"/>
        <end position="345"/>
    </location>
    <ligand>
        <name>NADP(+)</name>
        <dbReference type="ChEBI" id="CHEBI:58349"/>
    </ligand>
</feature>
<dbReference type="EMBL" id="WXWW01000223">
    <property type="protein sequence ID" value="NAW66555.1"/>
    <property type="molecule type" value="Genomic_DNA"/>
</dbReference>
<keyword evidence="9 21" id="KW-0479">Metal-binding</keyword>
<dbReference type="PANTHER" id="PTHR43504">
    <property type="entry name" value="ISOCITRATE DEHYDROGENASE [NADP]"/>
    <property type="match status" value="1"/>
</dbReference>
<feature type="modified residue" description="N6-succinyllysine" evidence="20">
    <location>
        <position position="243"/>
    </location>
</feature>
<dbReference type="NCBIfam" id="TIGR00183">
    <property type="entry name" value="prok_nadp_idh"/>
    <property type="match status" value="1"/>
</dbReference>
<evidence type="ECO:0000256" key="8">
    <source>
        <dbReference type="ARBA" id="ARBA00022553"/>
    </source>
</evidence>
<evidence type="ECO:0000313" key="23">
    <source>
        <dbReference type="EMBL" id="NAW66555.1"/>
    </source>
</evidence>
<gene>
    <name evidence="23" type="ORF">CAG72_15180</name>
</gene>
<feature type="binding site" evidence="16">
    <location>
        <position position="130"/>
    </location>
    <ligand>
        <name>D-threo-isocitrate</name>
        <dbReference type="ChEBI" id="CHEBI:15562"/>
    </ligand>
</feature>
<dbReference type="GO" id="GO:0000287">
    <property type="term" value="F:magnesium ion binding"/>
    <property type="evidence" value="ECO:0007669"/>
    <property type="project" value="InterPro"/>
</dbReference>
<keyword evidence="10 18" id="KW-0460">Magnesium</keyword>
<evidence type="ECO:0000256" key="6">
    <source>
        <dbReference type="ARBA" id="ARBA00022435"/>
    </source>
</evidence>
<evidence type="ECO:0000256" key="1">
    <source>
        <dbReference type="ARBA" id="ARBA00001936"/>
    </source>
</evidence>
<protein>
    <recommendedName>
        <fullName evidence="5 21">Isocitrate dehydrogenase [NADP]</fullName>
        <ecNumber evidence="4 21">1.1.1.42</ecNumber>
    </recommendedName>
</protein>
<evidence type="ECO:0000256" key="3">
    <source>
        <dbReference type="ARBA" id="ARBA00011738"/>
    </source>
</evidence>
<keyword evidence="12" id="KW-0560">Oxidoreductase</keyword>
<feature type="binding site" evidence="17">
    <location>
        <position position="391"/>
    </location>
    <ligand>
        <name>NADP(+)</name>
        <dbReference type="ChEBI" id="CHEBI:58349"/>
    </ligand>
</feature>
<evidence type="ECO:0000256" key="15">
    <source>
        <dbReference type="ARBA" id="ARBA00046127"/>
    </source>
</evidence>
<evidence type="ECO:0000256" key="12">
    <source>
        <dbReference type="ARBA" id="ARBA00023002"/>
    </source>
</evidence>
<feature type="site" description="Critical for catalysis" evidence="19">
    <location>
        <position position="231"/>
    </location>
</feature>
<feature type="binding site" evidence="17">
    <location>
        <position position="352"/>
    </location>
    <ligand>
        <name>NADP(+)</name>
        <dbReference type="ChEBI" id="CHEBI:58349"/>
    </ligand>
</feature>
<feature type="site" description="Critical for catalysis" evidence="19">
    <location>
        <position position="161"/>
    </location>
</feature>
<feature type="binding site" evidence="17">
    <location>
        <position position="395"/>
    </location>
    <ligand>
        <name>NADP(+)</name>
        <dbReference type="ChEBI" id="CHEBI:58349"/>
    </ligand>
</feature>
<dbReference type="FunFam" id="3.40.718.10:FF:000005">
    <property type="entry name" value="Isocitrate dehydrogenase [NADP]"/>
    <property type="match status" value="1"/>
</dbReference>
<feature type="binding site" evidence="17">
    <location>
        <position position="105"/>
    </location>
    <ligand>
        <name>NADP(+)</name>
        <dbReference type="ChEBI" id="CHEBI:58349"/>
    </ligand>
</feature>